<feature type="compositionally biased region" description="Basic and acidic residues" evidence="1">
    <location>
        <begin position="37"/>
        <end position="54"/>
    </location>
</feature>
<accession>A0A6A5ZTQ7</accession>
<proteinExistence type="predicted"/>
<evidence type="ECO:0000313" key="3">
    <source>
        <dbReference type="Proteomes" id="UP000799770"/>
    </source>
</evidence>
<dbReference type="AlphaFoldDB" id="A0A6A5ZTQ7"/>
<protein>
    <submittedName>
        <fullName evidence="2">Uncharacterized protein</fullName>
    </submittedName>
</protein>
<feature type="region of interest" description="Disordered" evidence="1">
    <location>
        <begin position="37"/>
        <end position="78"/>
    </location>
</feature>
<evidence type="ECO:0000256" key="1">
    <source>
        <dbReference type="SAM" id="MobiDB-lite"/>
    </source>
</evidence>
<sequence>MSKLTDAYEPTADGDAEFTDLDYEYFAQVAEDARSYHSDRDFTPGFDYVERSEGYDTSSQDEDEDDVSADSAQSGKHLQLQKNLAKIEAGYRGSGVMAKEIWKLMPHRTLLSVQRRLTHKRKAQRNISAPSNMKKTARGVTSAASNMKNKARRFTSVPPNVKKELEAPPSQSGLRRLTRRFFAATTISLT</sequence>
<gene>
    <name evidence="2" type="ORF">BDV96DRAFT_639052</name>
</gene>
<feature type="compositionally biased region" description="Acidic residues" evidence="1">
    <location>
        <begin position="59"/>
        <end position="68"/>
    </location>
</feature>
<dbReference type="EMBL" id="ML977310">
    <property type="protein sequence ID" value="KAF2122465.1"/>
    <property type="molecule type" value="Genomic_DNA"/>
</dbReference>
<organism evidence="2 3">
    <name type="scientific">Lophiotrema nucula</name>
    <dbReference type="NCBI Taxonomy" id="690887"/>
    <lineage>
        <taxon>Eukaryota</taxon>
        <taxon>Fungi</taxon>
        <taxon>Dikarya</taxon>
        <taxon>Ascomycota</taxon>
        <taxon>Pezizomycotina</taxon>
        <taxon>Dothideomycetes</taxon>
        <taxon>Pleosporomycetidae</taxon>
        <taxon>Pleosporales</taxon>
        <taxon>Lophiotremataceae</taxon>
        <taxon>Lophiotrema</taxon>
    </lineage>
</organism>
<dbReference type="Proteomes" id="UP000799770">
    <property type="component" value="Unassembled WGS sequence"/>
</dbReference>
<keyword evidence="3" id="KW-1185">Reference proteome</keyword>
<evidence type="ECO:0000313" key="2">
    <source>
        <dbReference type="EMBL" id="KAF2122465.1"/>
    </source>
</evidence>
<name>A0A6A5ZTQ7_9PLEO</name>
<reference evidence="2" key="1">
    <citation type="journal article" date="2020" name="Stud. Mycol.">
        <title>101 Dothideomycetes genomes: a test case for predicting lifestyles and emergence of pathogens.</title>
        <authorList>
            <person name="Haridas S."/>
            <person name="Albert R."/>
            <person name="Binder M."/>
            <person name="Bloem J."/>
            <person name="Labutti K."/>
            <person name="Salamov A."/>
            <person name="Andreopoulos B."/>
            <person name="Baker S."/>
            <person name="Barry K."/>
            <person name="Bills G."/>
            <person name="Bluhm B."/>
            <person name="Cannon C."/>
            <person name="Castanera R."/>
            <person name="Culley D."/>
            <person name="Daum C."/>
            <person name="Ezra D."/>
            <person name="Gonzalez J."/>
            <person name="Henrissat B."/>
            <person name="Kuo A."/>
            <person name="Liang C."/>
            <person name="Lipzen A."/>
            <person name="Lutzoni F."/>
            <person name="Magnuson J."/>
            <person name="Mondo S."/>
            <person name="Nolan M."/>
            <person name="Ohm R."/>
            <person name="Pangilinan J."/>
            <person name="Park H.-J."/>
            <person name="Ramirez L."/>
            <person name="Alfaro M."/>
            <person name="Sun H."/>
            <person name="Tritt A."/>
            <person name="Yoshinaga Y."/>
            <person name="Zwiers L.-H."/>
            <person name="Turgeon B."/>
            <person name="Goodwin S."/>
            <person name="Spatafora J."/>
            <person name="Crous P."/>
            <person name="Grigoriev I."/>
        </authorList>
    </citation>
    <scope>NUCLEOTIDE SEQUENCE</scope>
    <source>
        <strain evidence="2">CBS 627.86</strain>
    </source>
</reference>